<evidence type="ECO:0000256" key="2">
    <source>
        <dbReference type="ARBA" id="ARBA00001946"/>
    </source>
</evidence>
<feature type="domain" description="Pterin-binding" evidence="10">
    <location>
        <begin position="17"/>
        <end position="269"/>
    </location>
</feature>
<dbReference type="Gene3D" id="3.20.20.20">
    <property type="entry name" value="Dihydropteroate synthase-like"/>
    <property type="match status" value="1"/>
</dbReference>
<evidence type="ECO:0000256" key="7">
    <source>
        <dbReference type="ARBA" id="ARBA00022842"/>
    </source>
</evidence>
<dbReference type="CDD" id="cd00739">
    <property type="entry name" value="DHPS"/>
    <property type="match status" value="1"/>
</dbReference>
<dbReference type="InterPro" id="IPR045031">
    <property type="entry name" value="DHP_synth-like"/>
</dbReference>
<organism evidence="11 12">
    <name type="scientific">Spiribacter onubensis</name>
    <dbReference type="NCBI Taxonomy" id="3122420"/>
    <lineage>
        <taxon>Bacteria</taxon>
        <taxon>Pseudomonadati</taxon>
        <taxon>Pseudomonadota</taxon>
        <taxon>Gammaproteobacteria</taxon>
        <taxon>Chromatiales</taxon>
        <taxon>Ectothiorhodospiraceae</taxon>
        <taxon>Spiribacter</taxon>
    </lineage>
</organism>
<dbReference type="PANTHER" id="PTHR20941">
    <property type="entry name" value="FOLATE SYNTHESIS PROTEINS"/>
    <property type="match status" value="1"/>
</dbReference>
<keyword evidence="5 9" id="KW-0808">Transferase</keyword>
<dbReference type="InterPro" id="IPR000489">
    <property type="entry name" value="Pterin-binding_dom"/>
</dbReference>
<evidence type="ECO:0000256" key="5">
    <source>
        <dbReference type="ARBA" id="ARBA00022679"/>
    </source>
</evidence>
<protein>
    <recommendedName>
        <fullName evidence="4 9">Dihydropteroate synthase</fullName>
        <shortName evidence="9">DHPS</shortName>
        <ecNumber evidence="4 9">2.5.1.15</ecNumber>
    </recommendedName>
    <alternativeName>
        <fullName evidence="9">Dihydropteroate pyrophosphorylase</fullName>
    </alternativeName>
</protein>
<comment type="function">
    <text evidence="9">Catalyzes the condensation of para-aminobenzoate (pABA) with 6-hydroxymethyl-7,8-dihydropterin diphosphate (DHPt-PP) to form 7,8-dihydropteroate (H2Pte), the immediate precursor of folate derivatives.</text>
</comment>
<comment type="similarity">
    <text evidence="9">Belongs to the DHPS family.</text>
</comment>
<dbReference type="NCBIfam" id="TIGR01496">
    <property type="entry name" value="DHPS"/>
    <property type="match status" value="1"/>
</dbReference>
<comment type="pathway">
    <text evidence="3 9">Cofactor biosynthesis; tetrahydrofolate biosynthesis; 7,8-dihydrofolate from 2-amino-4-hydroxy-6-hydroxymethyl-7,8-dihydropteridine diphosphate and 4-aminobenzoate: step 1/2.</text>
</comment>
<dbReference type="PROSITE" id="PS00792">
    <property type="entry name" value="DHPS_1"/>
    <property type="match status" value="1"/>
</dbReference>
<evidence type="ECO:0000256" key="3">
    <source>
        <dbReference type="ARBA" id="ARBA00004763"/>
    </source>
</evidence>
<proteinExistence type="inferred from homology"/>
<dbReference type="GO" id="GO:0004156">
    <property type="term" value="F:dihydropteroate synthase activity"/>
    <property type="evidence" value="ECO:0007669"/>
    <property type="project" value="UniProtKB-EC"/>
</dbReference>
<gene>
    <name evidence="11" type="primary">folP</name>
    <name evidence="11" type="ORF">V6X64_05620</name>
</gene>
<evidence type="ECO:0000256" key="1">
    <source>
        <dbReference type="ARBA" id="ARBA00000012"/>
    </source>
</evidence>
<name>A0ABV3SAW5_9GAMM</name>
<evidence type="ECO:0000256" key="9">
    <source>
        <dbReference type="RuleBase" id="RU361205"/>
    </source>
</evidence>
<dbReference type="EC" id="2.5.1.15" evidence="4 9"/>
<evidence type="ECO:0000256" key="6">
    <source>
        <dbReference type="ARBA" id="ARBA00022723"/>
    </source>
</evidence>
<dbReference type="Proteomes" id="UP001556653">
    <property type="component" value="Unassembled WGS sequence"/>
</dbReference>
<evidence type="ECO:0000313" key="11">
    <source>
        <dbReference type="EMBL" id="MEX0386475.1"/>
    </source>
</evidence>
<evidence type="ECO:0000256" key="8">
    <source>
        <dbReference type="ARBA" id="ARBA00022909"/>
    </source>
</evidence>
<dbReference type="Pfam" id="PF00809">
    <property type="entry name" value="Pterin_bind"/>
    <property type="match status" value="1"/>
</dbReference>
<dbReference type="PROSITE" id="PS00793">
    <property type="entry name" value="DHPS_2"/>
    <property type="match status" value="1"/>
</dbReference>
<dbReference type="InterPro" id="IPR006390">
    <property type="entry name" value="DHP_synth_dom"/>
</dbReference>
<dbReference type="EMBL" id="JBAKFJ010000001">
    <property type="protein sequence ID" value="MEX0386475.1"/>
    <property type="molecule type" value="Genomic_DNA"/>
</dbReference>
<evidence type="ECO:0000313" key="12">
    <source>
        <dbReference type="Proteomes" id="UP001556653"/>
    </source>
</evidence>
<accession>A0ABV3SAW5</accession>
<keyword evidence="7 9" id="KW-0460">Magnesium</keyword>
<keyword evidence="6 9" id="KW-0479">Metal-binding</keyword>
<dbReference type="RefSeq" id="WP_367966946.1">
    <property type="nucleotide sequence ID" value="NZ_JBAKFI010000001.1"/>
</dbReference>
<dbReference type="InterPro" id="IPR011005">
    <property type="entry name" value="Dihydropteroate_synth-like_sf"/>
</dbReference>
<dbReference type="PROSITE" id="PS50972">
    <property type="entry name" value="PTERIN_BINDING"/>
    <property type="match status" value="1"/>
</dbReference>
<sequence length="281" mass="29149">MAGILDCGGRSLALGRPQVMGILNVTPDSFSDGGRFVGADAAIDHARSMVADGAAVIDVGGESTRPGSRGVSVEEELDRVIPVLEALRDEVSVPLSVDTSKPEVMEAAAAAGAGLINDVMALRRPGALEAARCTGLPVCLMHMQGVPETMQDDPRYDSVVTEVRDFLAGRMADAEANGIPRERIILDPGFGFGKTDPHNARLLAGLAEICDLGVPVLAGLSRKSLVGRVLGRALPDRLAGSVAAAAIATWNGARIIRAHDVAETVDAVRLAEYVQAGGIEA</sequence>
<dbReference type="PANTHER" id="PTHR20941:SF1">
    <property type="entry name" value="FOLIC ACID SYNTHESIS PROTEIN FOL1"/>
    <property type="match status" value="1"/>
</dbReference>
<keyword evidence="12" id="KW-1185">Reference proteome</keyword>
<dbReference type="SUPFAM" id="SSF51717">
    <property type="entry name" value="Dihydropteroate synthetase-like"/>
    <property type="match status" value="1"/>
</dbReference>
<evidence type="ECO:0000256" key="4">
    <source>
        <dbReference type="ARBA" id="ARBA00012458"/>
    </source>
</evidence>
<comment type="cofactor">
    <cofactor evidence="2 9">
        <name>Mg(2+)</name>
        <dbReference type="ChEBI" id="CHEBI:18420"/>
    </cofactor>
</comment>
<comment type="catalytic activity">
    <reaction evidence="1">
        <text>(7,8-dihydropterin-6-yl)methyl diphosphate + 4-aminobenzoate = 7,8-dihydropteroate + diphosphate</text>
        <dbReference type="Rhea" id="RHEA:19949"/>
        <dbReference type="ChEBI" id="CHEBI:17836"/>
        <dbReference type="ChEBI" id="CHEBI:17839"/>
        <dbReference type="ChEBI" id="CHEBI:33019"/>
        <dbReference type="ChEBI" id="CHEBI:72950"/>
        <dbReference type="EC" id="2.5.1.15"/>
    </reaction>
</comment>
<comment type="caution">
    <text evidence="11">The sequence shown here is derived from an EMBL/GenBank/DDBJ whole genome shotgun (WGS) entry which is preliminary data.</text>
</comment>
<keyword evidence="8 9" id="KW-0289">Folate biosynthesis</keyword>
<evidence type="ECO:0000259" key="10">
    <source>
        <dbReference type="PROSITE" id="PS50972"/>
    </source>
</evidence>
<reference evidence="11 12" key="1">
    <citation type="submission" date="2024-02" db="EMBL/GenBank/DDBJ databases">
        <title>New especies of Spiribacter isolated from saline water.</title>
        <authorList>
            <person name="Leon M.J."/>
            <person name="De La Haba R."/>
            <person name="Sanchez-Porro C."/>
            <person name="Ventosa A."/>
        </authorList>
    </citation>
    <scope>NUCLEOTIDE SEQUENCE [LARGE SCALE GENOMIC DNA]</scope>
    <source>
        <strain evidence="12">ag22IC4-227</strain>
    </source>
</reference>